<dbReference type="AlphaFoldDB" id="X0UR60"/>
<comment type="caution">
    <text evidence="2">The sequence shown here is derived from an EMBL/GenBank/DDBJ whole genome shotgun (WGS) entry which is preliminary data.</text>
</comment>
<evidence type="ECO:0000259" key="1">
    <source>
        <dbReference type="PROSITE" id="PS51379"/>
    </source>
</evidence>
<gene>
    <name evidence="2" type="ORF">S01H1_44539</name>
</gene>
<protein>
    <recommendedName>
        <fullName evidence="1">4Fe-4S ferredoxin-type domain-containing protein</fullName>
    </recommendedName>
</protein>
<feature type="domain" description="4Fe-4S ferredoxin-type" evidence="1">
    <location>
        <begin position="8"/>
        <end position="37"/>
    </location>
</feature>
<organism evidence="2">
    <name type="scientific">marine sediment metagenome</name>
    <dbReference type="NCBI Taxonomy" id="412755"/>
    <lineage>
        <taxon>unclassified sequences</taxon>
        <taxon>metagenomes</taxon>
        <taxon>ecological metagenomes</taxon>
    </lineage>
</organism>
<dbReference type="InterPro" id="IPR017900">
    <property type="entry name" value="4Fe4S_Fe_S_CS"/>
</dbReference>
<evidence type="ECO:0000313" key="2">
    <source>
        <dbReference type="EMBL" id="GAG08185.1"/>
    </source>
</evidence>
<proteinExistence type="predicted"/>
<dbReference type="PROSITE" id="PS51379">
    <property type="entry name" value="4FE4S_FER_2"/>
    <property type="match status" value="1"/>
</dbReference>
<dbReference type="EMBL" id="BARS01028411">
    <property type="protein sequence ID" value="GAG08185.1"/>
    <property type="molecule type" value="Genomic_DNA"/>
</dbReference>
<dbReference type="Gene3D" id="3.30.70.20">
    <property type="match status" value="1"/>
</dbReference>
<dbReference type="Pfam" id="PF00037">
    <property type="entry name" value="Fer4"/>
    <property type="match status" value="1"/>
</dbReference>
<dbReference type="InterPro" id="IPR017896">
    <property type="entry name" value="4Fe4S_Fe-S-bd"/>
</dbReference>
<reference evidence="2" key="1">
    <citation type="journal article" date="2014" name="Front. Microbiol.">
        <title>High frequency of phylogenetically diverse reductive dehalogenase-homologous genes in deep subseafloor sedimentary metagenomes.</title>
        <authorList>
            <person name="Kawai M."/>
            <person name="Futagami T."/>
            <person name="Toyoda A."/>
            <person name="Takaki Y."/>
            <person name="Nishi S."/>
            <person name="Hori S."/>
            <person name="Arai W."/>
            <person name="Tsubouchi T."/>
            <person name="Morono Y."/>
            <person name="Uchiyama I."/>
            <person name="Ito T."/>
            <person name="Fujiyama A."/>
            <person name="Inagaki F."/>
            <person name="Takami H."/>
        </authorList>
    </citation>
    <scope>NUCLEOTIDE SEQUENCE</scope>
    <source>
        <strain evidence="2">Expedition CK06-06</strain>
    </source>
</reference>
<dbReference type="PROSITE" id="PS00198">
    <property type="entry name" value="4FE4S_FER_1"/>
    <property type="match status" value="1"/>
</dbReference>
<accession>X0UR60</accession>
<dbReference type="SUPFAM" id="SSF54862">
    <property type="entry name" value="4Fe-4S ferredoxins"/>
    <property type="match status" value="1"/>
</dbReference>
<sequence length="115" mass="12700">MVGEPITNLPELDPEKCNGCGLCIPICPGLAIFLVDATYSENEAAISFPHEYLPLPQESDEVEAVNRKGRIVCKGKVIKVRSPKRYDHTPVVTVSVPKKYLHEVRGLKSGREVIT</sequence>
<name>X0UR60_9ZZZZ</name>